<sequence>MSPHPFNLTSGNNVEDNRPAAIMLSSVKRIVNIQDWDGVGSGRTRKSQTQLKTQIQLKTHGLQRQCIRISPPFTRLEHYKLFIDTGEEDNTFDEYLEIPFPLKSRFFCYFSLLGYVKGLFCVFEHDRSKIFFWNPSIRKSISLPKPGITEKTHGSFEDYLGFGFDSRANDYKVVRVVSLSGTKPSEVVEVPVVEVYSLDVGTWKASSGAADSFPLGFRLVHTGWPSACLEGAIHFTAWHRRNWSARLICSFDLGDEVFKTMSLPNGLSNGEIRTTVFRGLLSLLCHGDSDQSNKFCTVWIMKEYGVVDSWYKYVKVDLTGGLVRVIGIRNNGHILLDGDKPGPCDWDWELSSYDPWIKEIKKLGIDGFIGRFHVDTYEENLILLNKTDVPVSRMGGKRKRKDR</sequence>
<keyword evidence="2" id="KW-1185">Reference proteome</keyword>
<evidence type="ECO:0000313" key="2">
    <source>
        <dbReference type="Proteomes" id="UP000828048"/>
    </source>
</evidence>
<protein>
    <submittedName>
        <fullName evidence="1">Uncharacterized protein</fullName>
    </submittedName>
</protein>
<evidence type="ECO:0000313" key="1">
    <source>
        <dbReference type="EMBL" id="KAH7834456.1"/>
    </source>
</evidence>
<organism evidence="1 2">
    <name type="scientific">Vaccinium darrowii</name>
    <dbReference type="NCBI Taxonomy" id="229202"/>
    <lineage>
        <taxon>Eukaryota</taxon>
        <taxon>Viridiplantae</taxon>
        <taxon>Streptophyta</taxon>
        <taxon>Embryophyta</taxon>
        <taxon>Tracheophyta</taxon>
        <taxon>Spermatophyta</taxon>
        <taxon>Magnoliopsida</taxon>
        <taxon>eudicotyledons</taxon>
        <taxon>Gunneridae</taxon>
        <taxon>Pentapetalae</taxon>
        <taxon>asterids</taxon>
        <taxon>Ericales</taxon>
        <taxon>Ericaceae</taxon>
        <taxon>Vaccinioideae</taxon>
        <taxon>Vaccinieae</taxon>
        <taxon>Vaccinium</taxon>
    </lineage>
</organism>
<comment type="caution">
    <text evidence="1">The sequence shown here is derived from an EMBL/GenBank/DDBJ whole genome shotgun (WGS) entry which is preliminary data.</text>
</comment>
<accession>A0ACB7X199</accession>
<name>A0ACB7X199_9ERIC</name>
<proteinExistence type="predicted"/>
<dbReference type="EMBL" id="CM037152">
    <property type="protein sequence ID" value="KAH7834456.1"/>
    <property type="molecule type" value="Genomic_DNA"/>
</dbReference>
<dbReference type="Proteomes" id="UP000828048">
    <property type="component" value="Chromosome 2"/>
</dbReference>
<gene>
    <name evidence="1" type="ORF">Vadar_016191</name>
</gene>
<reference evidence="1 2" key="1">
    <citation type="journal article" date="2021" name="Hortic Res">
        <title>High-quality reference genome and annotation aids understanding of berry development for evergreen blueberry (Vaccinium darrowii).</title>
        <authorList>
            <person name="Yu J."/>
            <person name="Hulse-Kemp A.M."/>
            <person name="Babiker E."/>
            <person name="Staton M."/>
        </authorList>
    </citation>
    <scope>NUCLEOTIDE SEQUENCE [LARGE SCALE GENOMIC DNA]</scope>
    <source>
        <strain evidence="2">cv. NJ 8807/NJ 8810</strain>
        <tissue evidence="1">Young leaf</tissue>
    </source>
</reference>